<evidence type="ECO:0000313" key="2">
    <source>
        <dbReference type="EMBL" id="MTW02744.1"/>
    </source>
</evidence>
<reference evidence="2 3" key="1">
    <citation type="submission" date="2019-11" db="EMBL/GenBank/DDBJ databases">
        <title>Type strains purchased from KCTC, JCM and DSMZ.</title>
        <authorList>
            <person name="Lu H."/>
        </authorList>
    </citation>
    <scope>NUCLEOTIDE SEQUENCE [LARGE SCALE GENOMIC DNA]</scope>
    <source>
        <strain evidence="2 3">KCTC 42409</strain>
    </source>
</reference>
<sequence>MTMIRAVTIASLVGLLLLVLYLPAVAPPSAFFGRIRAEHGQQGAAWGQAHARQALERALSIAERPVAAPMIGTDTGAGKGMAMTAAGRQFDTVGRRLLDSDYLRSVNALLLLAAFRLAALVQLAPGFLLLACACVADGLVRRRVKSLEFSRHHPEVWTASVCAGCLAVCTVVITAVLPAAVPVVLAPLMVGSACVCTAIAIANYPAGTDRGITLV</sequence>
<proteinExistence type="predicted"/>
<evidence type="ECO:0000313" key="3">
    <source>
        <dbReference type="Proteomes" id="UP000484015"/>
    </source>
</evidence>
<dbReference type="RefSeq" id="WP_155439138.1">
    <property type="nucleotide sequence ID" value="NZ_WNLA01000006.1"/>
</dbReference>
<evidence type="ECO:0000256" key="1">
    <source>
        <dbReference type="SAM" id="Phobius"/>
    </source>
</evidence>
<comment type="caution">
    <text evidence="2">The sequence shown here is derived from an EMBL/GenBank/DDBJ whole genome shotgun (WGS) entry which is preliminary data.</text>
</comment>
<keyword evidence="1" id="KW-1133">Transmembrane helix</keyword>
<name>A0A6L6Q012_9BURK</name>
<accession>A0A6L6Q012</accession>
<dbReference type="OrthoDB" id="9180277at2"/>
<dbReference type="Proteomes" id="UP000484015">
    <property type="component" value="Unassembled WGS sequence"/>
</dbReference>
<feature type="transmembrane region" description="Helical" evidence="1">
    <location>
        <begin position="183"/>
        <end position="204"/>
    </location>
</feature>
<feature type="transmembrane region" description="Helical" evidence="1">
    <location>
        <begin position="108"/>
        <end position="136"/>
    </location>
</feature>
<protein>
    <submittedName>
        <fullName evidence="2">DUF4400 domain-containing protein</fullName>
    </submittedName>
</protein>
<gene>
    <name evidence="2" type="ORF">GM668_11690</name>
</gene>
<dbReference type="AlphaFoldDB" id="A0A6L6Q012"/>
<feature type="transmembrane region" description="Helical" evidence="1">
    <location>
        <begin position="156"/>
        <end position="177"/>
    </location>
</feature>
<organism evidence="2 3">
    <name type="scientific">Pseudoduganella ginsengisoli</name>
    <dbReference type="NCBI Taxonomy" id="1462440"/>
    <lineage>
        <taxon>Bacteria</taxon>
        <taxon>Pseudomonadati</taxon>
        <taxon>Pseudomonadota</taxon>
        <taxon>Betaproteobacteria</taxon>
        <taxon>Burkholderiales</taxon>
        <taxon>Oxalobacteraceae</taxon>
        <taxon>Telluria group</taxon>
        <taxon>Pseudoduganella</taxon>
    </lineage>
</organism>
<keyword evidence="1" id="KW-0812">Transmembrane</keyword>
<dbReference type="InterPro" id="IPR022266">
    <property type="entry name" value="DtrJ-like"/>
</dbReference>
<dbReference type="EMBL" id="WNLA01000006">
    <property type="protein sequence ID" value="MTW02744.1"/>
    <property type="molecule type" value="Genomic_DNA"/>
</dbReference>
<keyword evidence="1" id="KW-0472">Membrane</keyword>
<dbReference type="Pfam" id="PF14348">
    <property type="entry name" value="DtrJ-like"/>
    <property type="match status" value="1"/>
</dbReference>
<keyword evidence="3" id="KW-1185">Reference proteome</keyword>